<evidence type="ECO:0000313" key="3">
    <source>
        <dbReference type="EMBL" id="KAK8841096.1"/>
    </source>
</evidence>
<organism evidence="2 4">
    <name type="scientific">Tritrichomonas musculus</name>
    <dbReference type="NCBI Taxonomy" id="1915356"/>
    <lineage>
        <taxon>Eukaryota</taxon>
        <taxon>Metamonada</taxon>
        <taxon>Parabasalia</taxon>
        <taxon>Tritrichomonadida</taxon>
        <taxon>Tritrichomonadidae</taxon>
        <taxon>Tritrichomonas</taxon>
    </lineage>
</organism>
<dbReference type="Proteomes" id="UP001470230">
    <property type="component" value="Unassembled WGS sequence"/>
</dbReference>
<evidence type="ECO:0000313" key="4">
    <source>
        <dbReference type="Proteomes" id="UP001470230"/>
    </source>
</evidence>
<name>A0ABR2H0I3_9EUKA</name>
<dbReference type="EMBL" id="JAPFFF010000043">
    <property type="protein sequence ID" value="KAK8841096.1"/>
    <property type="molecule type" value="Genomic_DNA"/>
</dbReference>
<dbReference type="EMBL" id="JAPFFF010000566">
    <property type="protein sequence ID" value="KAK8833966.1"/>
    <property type="molecule type" value="Genomic_DNA"/>
</dbReference>
<protein>
    <submittedName>
        <fullName evidence="2">Uncharacterized protein</fullName>
    </submittedName>
</protein>
<evidence type="ECO:0000313" key="1">
    <source>
        <dbReference type="EMBL" id="KAK8833966.1"/>
    </source>
</evidence>
<reference evidence="2 4" key="1">
    <citation type="submission" date="2024-04" db="EMBL/GenBank/DDBJ databases">
        <title>Tritrichomonas musculus Genome.</title>
        <authorList>
            <person name="Alves-Ferreira E."/>
            <person name="Grigg M."/>
            <person name="Lorenzi H."/>
            <person name="Galac M."/>
        </authorList>
    </citation>
    <scope>NUCLEOTIDE SEQUENCE [LARGE SCALE GENOMIC DNA]</scope>
    <source>
        <strain evidence="2 4">EAF2021</strain>
    </source>
</reference>
<sequence length="428" mass="49209">MIRRLDPLEKLFFNPASQNDIYFSLKFTSKKYVEQATQNFVKIFSGLRLKVVNDCYYRRDIETPVKKLPNWIQDCKMASKWAEDHIYEPFSEGLANIATNDRIIVVRSSHNLSDGGFLLEAVKHIFDDMSDQPKVTEPPYTMKEAFTQEIDDAVNHYKAHPNSKPDLELTTCKYDSDSPFLAPVGTRKLETDYVIPSHELCCYDKKSKKPKALSESQFASLAFAISALRKDDPKDYKPLVITVIADARRFMYDKNRIDWRFGQCFSSPLAGAVPQKGDTVNDIIMKTRASIKKQDAYSIFYDLLSFDSFLKPRPNTIIPCISSIGPINFKRPIVDIDLRNFHTTKLGLGDHGKSAGTMWSFISYSKVNETKNDLHLFFLNNPADTTLETDTVLRKSILHFLTKIPLDTKYEDALLEIERFQEQVRKDF</sequence>
<proteinExistence type="predicted"/>
<keyword evidence="4" id="KW-1185">Reference proteome</keyword>
<comment type="caution">
    <text evidence="2">The sequence shown here is derived from an EMBL/GenBank/DDBJ whole genome shotgun (WGS) entry which is preliminary data.</text>
</comment>
<gene>
    <name evidence="3" type="ORF">M9Y10_027937</name>
    <name evidence="2" type="ORF">M9Y10_032620</name>
    <name evidence="1" type="ORF">M9Y10_037478</name>
</gene>
<evidence type="ECO:0000313" key="2">
    <source>
        <dbReference type="EMBL" id="KAK8839147.1"/>
    </source>
</evidence>
<accession>A0ABR2H0I3</accession>
<dbReference type="EMBL" id="JAPFFF010000053">
    <property type="protein sequence ID" value="KAK8839147.1"/>
    <property type="molecule type" value="Genomic_DNA"/>
</dbReference>